<dbReference type="SUPFAM" id="SSF88659">
    <property type="entry name" value="Sigma3 and sigma4 domains of RNA polymerase sigma factors"/>
    <property type="match status" value="1"/>
</dbReference>
<protein>
    <submittedName>
        <fullName evidence="7">RNA polymerase sigma-70 factor, ECF subfamily</fullName>
    </submittedName>
</protein>
<sequence length="183" mass="20854">MDPTSKSDRVELTTELVLQLTEAQPRLLSFLLKRLGNSEHAHEVLQEVNLVICRDVSRFEAGSDFMAWAFTIARYQIMAFRKRNLRDRLVFPADLAASLDRLDCEIFAEETCHQREAALQDCLVGLLPEQRELVIQRYAESISVKAIAGELDKSANAVSIMLHRVREKLIDCVQSKLSIEPQQ</sequence>
<feature type="domain" description="RNA polymerase sigma factor 70 region 4 type 2" evidence="6">
    <location>
        <begin position="118"/>
        <end position="169"/>
    </location>
</feature>
<evidence type="ECO:0000313" key="8">
    <source>
        <dbReference type="Proteomes" id="UP001158067"/>
    </source>
</evidence>
<dbReference type="Pfam" id="PF04542">
    <property type="entry name" value="Sigma70_r2"/>
    <property type="match status" value="1"/>
</dbReference>
<evidence type="ECO:0000259" key="6">
    <source>
        <dbReference type="Pfam" id="PF08281"/>
    </source>
</evidence>
<dbReference type="SUPFAM" id="SSF88946">
    <property type="entry name" value="Sigma2 domain of RNA polymerase sigma factors"/>
    <property type="match status" value="1"/>
</dbReference>
<name>A0ABY1QL33_9BACT</name>
<dbReference type="Pfam" id="PF08281">
    <property type="entry name" value="Sigma70_r4_2"/>
    <property type="match status" value="1"/>
</dbReference>
<dbReference type="Proteomes" id="UP001158067">
    <property type="component" value="Unassembled WGS sequence"/>
</dbReference>
<dbReference type="NCBIfam" id="TIGR02989">
    <property type="entry name" value="Sig-70_gvs1"/>
    <property type="match status" value="1"/>
</dbReference>
<dbReference type="PANTHER" id="PTHR43133">
    <property type="entry name" value="RNA POLYMERASE ECF-TYPE SIGMA FACTO"/>
    <property type="match status" value="1"/>
</dbReference>
<keyword evidence="2" id="KW-0805">Transcription regulation</keyword>
<accession>A0ABY1QL33</accession>
<gene>
    <name evidence="7" type="ORF">SAMN06265222_11776</name>
</gene>
<evidence type="ECO:0000256" key="4">
    <source>
        <dbReference type="ARBA" id="ARBA00023163"/>
    </source>
</evidence>
<dbReference type="PANTHER" id="PTHR43133:SF51">
    <property type="entry name" value="RNA POLYMERASE SIGMA FACTOR"/>
    <property type="match status" value="1"/>
</dbReference>
<evidence type="ECO:0000256" key="1">
    <source>
        <dbReference type="ARBA" id="ARBA00010641"/>
    </source>
</evidence>
<evidence type="ECO:0000259" key="5">
    <source>
        <dbReference type="Pfam" id="PF04542"/>
    </source>
</evidence>
<keyword evidence="8" id="KW-1185">Reference proteome</keyword>
<keyword evidence="4" id="KW-0804">Transcription</keyword>
<dbReference type="Gene3D" id="1.10.1740.10">
    <property type="match status" value="1"/>
</dbReference>
<dbReference type="InterPro" id="IPR013249">
    <property type="entry name" value="RNA_pol_sigma70_r4_t2"/>
</dbReference>
<feature type="domain" description="RNA polymerase sigma-70 region 2" evidence="5">
    <location>
        <begin position="23"/>
        <end position="83"/>
    </location>
</feature>
<evidence type="ECO:0000256" key="3">
    <source>
        <dbReference type="ARBA" id="ARBA00023082"/>
    </source>
</evidence>
<keyword evidence="3" id="KW-0731">Sigma factor</keyword>
<dbReference type="InterPro" id="IPR013325">
    <property type="entry name" value="RNA_pol_sigma_r2"/>
</dbReference>
<dbReference type="EMBL" id="FXUG01000017">
    <property type="protein sequence ID" value="SMP74184.1"/>
    <property type="molecule type" value="Genomic_DNA"/>
</dbReference>
<comment type="caution">
    <text evidence="7">The sequence shown here is derived from an EMBL/GenBank/DDBJ whole genome shotgun (WGS) entry which is preliminary data.</text>
</comment>
<organism evidence="7 8">
    <name type="scientific">Neorhodopirellula lusitana</name>
    <dbReference type="NCBI Taxonomy" id="445327"/>
    <lineage>
        <taxon>Bacteria</taxon>
        <taxon>Pseudomonadati</taxon>
        <taxon>Planctomycetota</taxon>
        <taxon>Planctomycetia</taxon>
        <taxon>Pirellulales</taxon>
        <taxon>Pirellulaceae</taxon>
        <taxon>Neorhodopirellula</taxon>
    </lineage>
</organism>
<dbReference type="Gene3D" id="1.10.10.10">
    <property type="entry name" value="Winged helix-like DNA-binding domain superfamily/Winged helix DNA-binding domain"/>
    <property type="match status" value="1"/>
</dbReference>
<evidence type="ECO:0000313" key="7">
    <source>
        <dbReference type="EMBL" id="SMP74184.1"/>
    </source>
</evidence>
<dbReference type="NCBIfam" id="TIGR02937">
    <property type="entry name" value="sigma70-ECF"/>
    <property type="match status" value="1"/>
</dbReference>
<dbReference type="InterPro" id="IPR039425">
    <property type="entry name" value="RNA_pol_sigma-70-like"/>
</dbReference>
<dbReference type="InterPro" id="IPR014284">
    <property type="entry name" value="RNA_pol_sigma-70_dom"/>
</dbReference>
<dbReference type="InterPro" id="IPR014331">
    <property type="entry name" value="RNA_pol_sigma70_ECF_RHOBA"/>
</dbReference>
<evidence type="ECO:0000256" key="2">
    <source>
        <dbReference type="ARBA" id="ARBA00023015"/>
    </source>
</evidence>
<dbReference type="InterPro" id="IPR007627">
    <property type="entry name" value="RNA_pol_sigma70_r2"/>
</dbReference>
<comment type="similarity">
    <text evidence="1">Belongs to the sigma-70 factor family. ECF subfamily.</text>
</comment>
<dbReference type="InterPro" id="IPR013324">
    <property type="entry name" value="RNA_pol_sigma_r3/r4-like"/>
</dbReference>
<dbReference type="InterPro" id="IPR036388">
    <property type="entry name" value="WH-like_DNA-bd_sf"/>
</dbReference>
<reference evidence="7 8" key="1">
    <citation type="submission" date="2017-05" db="EMBL/GenBank/DDBJ databases">
        <authorList>
            <person name="Varghese N."/>
            <person name="Submissions S."/>
        </authorList>
    </citation>
    <scope>NUCLEOTIDE SEQUENCE [LARGE SCALE GENOMIC DNA]</scope>
    <source>
        <strain evidence="7 8">DSM 25457</strain>
    </source>
</reference>
<proteinExistence type="inferred from homology"/>